<keyword evidence="6" id="KW-1185">Reference proteome</keyword>
<reference evidence="5 7" key="2">
    <citation type="submission" date="2018-06" db="EMBL/GenBank/DDBJ databases">
        <authorList>
            <consortium name="Pathogen Informatics"/>
            <person name="Doyle S."/>
        </authorList>
    </citation>
    <scope>NUCLEOTIDE SEQUENCE [LARGE SCALE GENOMIC DNA]</scope>
    <source>
        <strain evidence="5 7">NCTC12239</strain>
    </source>
</reference>
<dbReference type="InterPro" id="IPR044060">
    <property type="entry name" value="Bacterial_rp_domain"/>
</dbReference>
<evidence type="ECO:0000256" key="1">
    <source>
        <dbReference type="SAM" id="SignalP"/>
    </source>
</evidence>
<feature type="domain" description="Bacterial repeat" evidence="3">
    <location>
        <begin position="141"/>
        <end position="213"/>
    </location>
</feature>
<protein>
    <submittedName>
        <fullName evidence="5">NHL repeat protein</fullName>
    </submittedName>
</protein>
<dbReference type="STRING" id="39962.Lmor_3023"/>
<dbReference type="InterPro" id="IPR013783">
    <property type="entry name" value="Ig-like_fold"/>
</dbReference>
<sequence>MQRIQRHYIKYAILISVLTCLMLSSVQAANRLWTFTPQTPTELTISRGETAQVSYLITNYTSTSKNLVMKPITGITQSEPCKAPSQGTCTLKLIIDGSTLQGDVQGGPILCKLANKLKCQGPSTADALNIHLNEQPPVQQYTITPSADANGTITPETPQVVNEGTSLSFTANPNTSFGVNEWLLDGNAVQYGGTSYQLSDINANHTIAVTFSQATLSPMIDGLTLSINSPYPASDPALTGTARIIRIENTGSIPASNIQVSSSAFPAGTSITSNTCTGTLNPAATCDITITPGSTASANASNIPCNTSPGSTPVPTVVTVSSDTAPSANINVLVLGHGCVYQGGYVFSVDDTTSNMGSIGGKVAALSDEPGPTYLWSGGYNDTAANSLLDGLSNTNALATPVGQYPAAQSCLNKSDQGFTDWYLPAICELGRYVGINTNAGCGSNRPNLYTTLYLKSLGGLTTVKYWSSSEYTGNSIYSAWVQYFGWGDQYYDGKTLSNYVRCIRAFTP</sequence>
<dbReference type="OrthoDB" id="8908077at2"/>
<dbReference type="EMBL" id="LNYN01000042">
    <property type="protein sequence ID" value="KTD30916.1"/>
    <property type="molecule type" value="Genomic_DNA"/>
</dbReference>
<dbReference type="AlphaFoldDB" id="A0A378JXW3"/>
<evidence type="ECO:0000259" key="2">
    <source>
        <dbReference type="Pfam" id="PF07603"/>
    </source>
</evidence>
<evidence type="ECO:0000313" key="5">
    <source>
        <dbReference type="EMBL" id="STX63493.1"/>
    </source>
</evidence>
<evidence type="ECO:0000313" key="6">
    <source>
        <dbReference type="Proteomes" id="UP000054985"/>
    </source>
</evidence>
<evidence type="ECO:0000313" key="4">
    <source>
        <dbReference type="EMBL" id="KTD30916.1"/>
    </source>
</evidence>
<dbReference type="Pfam" id="PF07603">
    <property type="entry name" value="Lcl_C"/>
    <property type="match status" value="1"/>
</dbReference>
<proteinExistence type="predicted"/>
<reference evidence="4 6" key="1">
    <citation type="submission" date="2015-11" db="EMBL/GenBank/DDBJ databases">
        <title>Genomic analysis of 38 Legionella species identifies large and diverse effector repertoires.</title>
        <authorList>
            <person name="Burstein D."/>
            <person name="Amaro F."/>
            <person name="Zusman T."/>
            <person name="Lifshitz Z."/>
            <person name="Cohen O."/>
            <person name="Gilbert J.A."/>
            <person name="Pupko T."/>
            <person name="Shuman H.A."/>
            <person name="Segal G."/>
        </authorList>
    </citation>
    <scope>NUCLEOTIDE SEQUENCE [LARGE SCALE GENOMIC DNA]</scope>
    <source>
        <strain evidence="4 6">ATCC 43877</strain>
    </source>
</reference>
<dbReference type="Proteomes" id="UP000054985">
    <property type="component" value="Unassembled WGS sequence"/>
</dbReference>
<dbReference type="EMBL" id="UGOG01000001">
    <property type="protein sequence ID" value="STX63493.1"/>
    <property type="molecule type" value="Genomic_DNA"/>
</dbReference>
<feature type="signal peptide" evidence="1">
    <location>
        <begin position="1"/>
        <end position="28"/>
    </location>
</feature>
<dbReference type="Pfam" id="PF18998">
    <property type="entry name" value="Flg_new_2"/>
    <property type="match status" value="1"/>
</dbReference>
<dbReference type="InterPro" id="IPR011460">
    <property type="entry name" value="Lcl_C"/>
</dbReference>
<evidence type="ECO:0000259" key="3">
    <source>
        <dbReference type="Pfam" id="PF18998"/>
    </source>
</evidence>
<name>A0A378JXW3_9GAMM</name>
<evidence type="ECO:0000313" key="7">
    <source>
        <dbReference type="Proteomes" id="UP000254040"/>
    </source>
</evidence>
<keyword evidence="1" id="KW-0732">Signal</keyword>
<accession>A0A378JXW3</accession>
<feature type="chain" id="PRO_5016970032" evidence="1">
    <location>
        <begin position="29"/>
        <end position="509"/>
    </location>
</feature>
<gene>
    <name evidence="4" type="ORF">Lmor_3023</name>
    <name evidence="5" type="ORF">NCTC12239_02438</name>
</gene>
<dbReference type="Proteomes" id="UP000254040">
    <property type="component" value="Unassembled WGS sequence"/>
</dbReference>
<dbReference type="RefSeq" id="WP_028384749.1">
    <property type="nucleotide sequence ID" value="NZ_CAAAJG010000028.1"/>
</dbReference>
<organism evidence="5 7">
    <name type="scientific">Legionella moravica</name>
    <dbReference type="NCBI Taxonomy" id="39962"/>
    <lineage>
        <taxon>Bacteria</taxon>
        <taxon>Pseudomonadati</taxon>
        <taxon>Pseudomonadota</taxon>
        <taxon>Gammaproteobacteria</taxon>
        <taxon>Legionellales</taxon>
        <taxon>Legionellaceae</taxon>
        <taxon>Legionella</taxon>
    </lineage>
</organism>
<feature type="domain" description="Lcl C-terminal" evidence="2">
    <location>
        <begin position="409"/>
        <end position="505"/>
    </location>
</feature>
<dbReference type="Gene3D" id="2.60.40.10">
    <property type="entry name" value="Immunoglobulins"/>
    <property type="match status" value="1"/>
</dbReference>